<dbReference type="Gene3D" id="1.20.1070.10">
    <property type="entry name" value="Rhodopsin 7-helix transmembrane proteins"/>
    <property type="match status" value="1"/>
</dbReference>
<dbReference type="GO" id="GO:0005886">
    <property type="term" value="C:plasma membrane"/>
    <property type="evidence" value="ECO:0007669"/>
    <property type="project" value="TreeGrafter"/>
</dbReference>
<feature type="transmembrane region" description="Helical" evidence="6">
    <location>
        <begin position="119"/>
        <end position="145"/>
    </location>
</feature>
<evidence type="ECO:0000256" key="2">
    <source>
        <dbReference type="ARBA" id="ARBA00022692"/>
    </source>
</evidence>
<protein>
    <submittedName>
        <fullName evidence="9">G protein-coupled glucose receptor regulating Gpa2-domain-containing protein</fullName>
    </submittedName>
</protein>
<feature type="transmembrane region" description="Helical" evidence="6">
    <location>
        <begin position="337"/>
        <end position="359"/>
    </location>
</feature>
<evidence type="ECO:0000313" key="10">
    <source>
        <dbReference type="Proteomes" id="UP000193144"/>
    </source>
</evidence>
<comment type="caution">
    <text evidence="9">The sequence shown here is derived from an EMBL/GenBank/DDBJ whole genome shotgun (WGS) entry which is preliminary data.</text>
</comment>
<evidence type="ECO:0000256" key="4">
    <source>
        <dbReference type="ARBA" id="ARBA00023136"/>
    </source>
</evidence>
<evidence type="ECO:0000256" key="3">
    <source>
        <dbReference type="ARBA" id="ARBA00022989"/>
    </source>
</evidence>
<dbReference type="AlphaFoldDB" id="A0A1Y1ZHL8"/>
<feature type="domain" description="Glucose receptor Git3-like N-terminal" evidence="7">
    <location>
        <begin position="1"/>
        <end position="153"/>
    </location>
</feature>
<gene>
    <name evidence="9" type="ORF">BCR34DRAFT_367903</name>
</gene>
<feature type="compositionally biased region" description="Polar residues" evidence="5">
    <location>
        <begin position="251"/>
        <end position="280"/>
    </location>
</feature>
<reference evidence="9 10" key="1">
    <citation type="submission" date="2016-07" db="EMBL/GenBank/DDBJ databases">
        <title>Pervasive Adenine N6-methylation of Active Genes in Fungi.</title>
        <authorList>
            <consortium name="DOE Joint Genome Institute"/>
            <person name="Mondo S.J."/>
            <person name="Dannebaum R.O."/>
            <person name="Kuo R.C."/>
            <person name="Labutti K."/>
            <person name="Haridas S."/>
            <person name="Kuo A."/>
            <person name="Salamov A."/>
            <person name="Ahrendt S.R."/>
            <person name="Lipzen A."/>
            <person name="Sullivan W."/>
            <person name="Andreopoulos W.B."/>
            <person name="Clum A."/>
            <person name="Lindquist E."/>
            <person name="Daum C."/>
            <person name="Ramamoorthy G.K."/>
            <person name="Gryganskyi A."/>
            <person name="Culley D."/>
            <person name="Magnuson J.K."/>
            <person name="James T.Y."/>
            <person name="O'Malley M.A."/>
            <person name="Stajich J.E."/>
            <person name="Spatafora J.W."/>
            <person name="Visel A."/>
            <person name="Grigoriev I.V."/>
        </authorList>
    </citation>
    <scope>NUCLEOTIDE SEQUENCE [LARGE SCALE GENOMIC DNA]</scope>
    <source>
        <strain evidence="9 10">CBS 115471</strain>
    </source>
</reference>
<dbReference type="Pfam" id="PF11970">
    <property type="entry name" value="GPR_Gpa2_C"/>
    <property type="match status" value="1"/>
</dbReference>
<feature type="domain" description="G protein-coupled receptor GPR1/2/3 C-terminal" evidence="8">
    <location>
        <begin position="294"/>
        <end position="368"/>
    </location>
</feature>
<keyword evidence="9" id="KW-0675">Receptor</keyword>
<keyword evidence="4 6" id="KW-0472">Membrane</keyword>
<accession>A0A1Y1ZHL8</accession>
<keyword evidence="3 6" id="KW-1133">Transmembrane helix</keyword>
<feature type="transmembrane region" description="Helical" evidence="6">
    <location>
        <begin position="303"/>
        <end position="322"/>
    </location>
</feature>
<evidence type="ECO:0000259" key="8">
    <source>
        <dbReference type="Pfam" id="PF11970"/>
    </source>
</evidence>
<evidence type="ECO:0000259" key="7">
    <source>
        <dbReference type="Pfam" id="PF11710"/>
    </source>
</evidence>
<feature type="region of interest" description="Disordered" evidence="5">
    <location>
        <begin position="484"/>
        <end position="518"/>
    </location>
</feature>
<dbReference type="InterPro" id="IPR022596">
    <property type="entry name" value="GPR1/2/3_C"/>
</dbReference>
<organism evidence="9 10">
    <name type="scientific">Clohesyomyces aquaticus</name>
    <dbReference type="NCBI Taxonomy" id="1231657"/>
    <lineage>
        <taxon>Eukaryota</taxon>
        <taxon>Fungi</taxon>
        <taxon>Dikarya</taxon>
        <taxon>Ascomycota</taxon>
        <taxon>Pezizomycotina</taxon>
        <taxon>Dothideomycetes</taxon>
        <taxon>Pleosporomycetidae</taxon>
        <taxon>Pleosporales</taxon>
        <taxon>Lindgomycetaceae</taxon>
        <taxon>Clohesyomyces</taxon>
    </lineage>
</organism>
<dbReference type="EMBL" id="MCFA01000083">
    <property type="protein sequence ID" value="ORY09684.1"/>
    <property type="molecule type" value="Genomic_DNA"/>
</dbReference>
<sequence>MLLLYGNLMKGTWLFIFAIVSIARGTVRTESSLCQASGFLVHYGTETSDYTVLVISVHSALQVFRPSGSLRSDGLYPFRRYLYVGALLIPTLMSALAFVNPHYGYVSQGAFCSLPLHLYWYRLALAWIPRYVIAILILGLAIAIYTHVGFQLNSFSRAGNSIKSTGSTMSPMLCSGVTKDGTAGNAGINQLKASSRGGSSVLQNMFAPHRASTGSAFPGTTAEFFPPTAGGVRRSQSVPSSSNRRTRHQQHSFSTTTQDSQLPTSPTQNAQTHPLELSSSITAPTSAVQRQLTKERARIHRQLRLMFIYPLVYMLMWIIPFINHCFMYRDKWVAHPVYWLSLLSTICVTLMGAVDCLVFSLREKPWRHIPDSDGGFWGSFVFWRRCEAETRNEKRRGRTGQLRRKTTAETDMAAATATSVLQPALVSGGRGVPRVRRGSGTRGVSDRHKVAAERAIERLEAEIEDRRVANVEGGVRASRRIAMDRLGPCGTDEMSEGGDGSRRDRSNGTVNDGGGGPA</sequence>
<proteinExistence type="predicted"/>
<dbReference type="SUPFAM" id="SSF81321">
    <property type="entry name" value="Family A G protein-coupled receptor-like"/>
    <property type="match status" value="1"/>
</dbReference>
<dbReference type="PANTHER" id="PTHR23112">
    <property type="entry name" value="G PROTEIN-COUPLED RECEPTOR 157-RELATED"/>
    <property type="match status" value="1"/>
</dbReference>
<evidence type="ECO:0000256" key="5">
    <source>
        <dbReference type="SAM" id="MobiDB-lite"/>
    </source>
</evidence>
<feature type="region of interest" description="Disordered" evidence="5">
    <location>
        <begin position="212"/>
        <end position="280"/>
    </location>
</feature>
<dbReference type="PANTHER" id="PTHR23112:SF37">
    <property type="entry name" value="G PROTEIN-COUPLED RECEPTOR GPR1"/>
    <property type="match status" value="1"/>
</dbReference>
<name>A0A1Y1ZHL8_9PLEO</name>
<dbReference type="STRING" id="1231657.A0A1Y1ZHL8"/>
<dbReference type="Pfam" id="PF11710">
    <property type="entry name" value="Git3"/>
    <property type="match status" value="1"/>
</dbReference>
<evidence type="ECO:0000256" key="1">
    <source>
        <dbReference type="ARBA" id="ARBA00004141"/>
    </source>
</evidence>
<dbReference type="GO" id="GO:0007189">
    <property type="term" value="P:adenylate cyclase-activating G protein-coupled receptor signaling pathway"/>
    <property type="evidence" value="ECO:0007669"/>
    <property type="project" value="TreeGrafter"/>
</dbReference>
<keyword evidence="2 6" id="KW-0812">Transmembrane</keyword>
<feature type="region of interest" description="Disordered" evidence="5">
    <location>
        <begin position="428"/>
        <end position="449"/>
    </location>
</feature>
<evidence type="ECO:0000313" key="9">
    <source>
        <dbReference type="EMBL" id="ORY09684.1"/>
    </source>
</evidence>
<dbReference type="OrthoDB" id="5368598at2759"/>
<dbReference type="Proteomes" id="UP000193144">
    <property type="component" value="Unassembled WGS sequence"/>
</dbReference>
<feature type="transmembrane region" description="Helical" evidence="6">
    <location>
        <begin position="81"/>
        <end position="99"/>
    </location>
</feature>
<comment type="subcellular location">
    <subcellularLocation>
        <location evidence="1">Membrane</location>
        <topology evidence="1">Multi-pass membrane protein</topology>
    </subcellularLocation>
</comment>
<dbReference type="GO" id="GO:0004930">
    <property type="term" value="F:G protein-coupled receptor activity"/>
    <property type="evidence" value="ECO:0007669"/>
    <property type="project" value="TreeGrafter"/>
</dbReference>
<keyword evidence="10" id="KW-1185">Reference proteome</keyword>
<evidence type="ECO:0000256" key="6">
    <source>
        <dbReference type="SAM" id="Phobius"/>
    </source>
</evidence>
<dbReference type="InterPro" id="IPR023041">
    <property type="entry name" value="Glucose_rcpt_Git3-like_N"/>
</dbReference>
<feature type="compositionally biased region" description="Polar residues" evidence="5">
    <location>
        <begin position="234"/>
        <end position="243"/>
    </location>
</feature>